<protein>
    <submittedName>
        <fullName evidence="1">Uncharacterized protein</fullName>
    </submittedName>
</protein>
<proteinExistence type="predicted"/>
<evidence type="ECO:0000313" key="1">
    <source>
        <dbReference type="EMBL" id="OAY21395.1"/>
    </source>
</evidence>
<accession>A0A199U9H0</accession>
<reference evidence="1" key="1">
    <citation type="submission" date="2016-02" db="EMBL/GenBank/DDBJ databases">
        <title>WGS assembly of Manihot esculenta.</title>
        <authorList>
            <person name="Bredeson J.V."/>
            <person name="Prochnik S.E."/>
            <person name="Lyons J.B."/>
            <person name="Schmutz J."/>
            <person name="Grimwood J."/>
            <person name="Vrebalov J."/>
            <person name="Bart R.S."/>
            <person name="Amuge T."/>
            <person name="Ferguson M.E."/>
            <person name="Green R."/>
            <person name="Putnam N."/>
            <person name="Stites J."/>
            <person name="Rounsley S."/>
            <person name="Rokhsar D.S."/>
        </authorList>
    </citation>
    <scope>NUCLEOTIDE SEQUENCE [LARGE SCALE GENOMIC DNA]</scope>
    <source>
        <tissue evidence="1">Leaf</tissue>
    </source>
</reference>
<name>A0A199U9H0_MANES</name>
<dbReference type="AlphaFoldDB" id="A0A199U9H0"/>
<feature type="non-terminal residue" evidence="1">
    <location>
        <position position="49"/>
    </location>
</feature>
<dbReference type="EMBL" id="KV450973">
    <property type="protein sequence ID" value="OAY21395.1"/>
    <property type="molecule type" value="Genomic_DNA"/>
</dbReference>
<organism evidence="1">
    <name type="scientific">Manihot esculenta</name>
    <name type="common">Cassava</name>
    <name type="synonym">Jatropha manihot</name>
    <dbReference type="NCBI Taxonomy" id="3983"/>
    <lineage>
        <taxon>Eukaryota</taxon>
        <taxon>Viridiplantae</taxon>
        <taxon>Streptophyta</taxon>
        <taxon>Embryophyta</taxon>
        <taxon>Tracheophyta</taxon>
        <taxon>Spermatophyta</taxon>
        <taxon>Magnoliopsida</taxon>
        <taxon>eudicotyledons</taxon>
        <taxon>Gunneridae</taxon>
        <taxon>Pentapetalae</taxon>
        <taxon>rosids</taxon>
        <taxon>fabids</taxon>
        <taxon>Malpighiales</taxon>
        <taxon>Euphorbiaceae</taxon>
        <taxon>Crotonoideae</taxon>
        <taxon>Manihoteae</taxon>
        <taxon>Manihot</taxon>
    </lineage>
</organism>
<gene>
    <name evidence="1" type="ORF">MANES_S090900</name>
</gene>
<sequence>MATLLSWDSICKPKSEGGLGLRSAKETKQAFLLKLCWQVLKYPSALWKR</sequence>